<evidence type="ECO:0000313" key="1">
    <source>
        <dbReference type="EMBL" id="EFN87780.1"/>
    </source>
</evidence>
<dbReference type="EMBL" id="GL446440">
    <property type="protein sequence ID" value="EFN87780.1"/>
    <property type="molecule type" value="Genomic_DNA"/>
</dbReference>
<evidence type="ECO:0008006" key="3">
    <source>
        <dbReference type="Google" id="ProtNLM"/>
    </source>
</evidence>
<dbReference type="InParanoid" id="E2B951"/>
<gene>
    <name evidence="1" type="ORF">EAI_10755</name>
</gene>
<organism evidence="2">
    <name type="scientific">Harpegnathos saltator</name>
    <name type="common">Jerdon's jumping ant</name>
    <dbReference type="NCBI Taxonomy" id="610380"/>
    <lineage>
        <taxon>Eukaryota</taxon>
        <taxon>Metazoa</taxon>
        <taxon>Ecdysozoa</taxon>
        <taxon>Arthropoda</taxon>
        <taxon>Hexapoda</taxon>
        <taxon>Insecta</taxon>
        <taxon>Pterygota</taxon>
        <taxon>Neoptera</taxon>
        <taxon>Endopterygota</taxon>
        <taxon>Hymenoptera</taxon>
        <taxon>Apocrita</taxon>
        <taxon>Aculeata</taxon>
        <taxon>Formicoidea</taxon>
        <taxon>Formicidae</taxon>
        <taxon>Ponerinae</taxon>
        <taxon>Ponerini</taxon>
        <taxon>Harpegnathos</taxon>
    </lineage>
</organism>
<dbReference type="AlphaFoldDB" id="E2B951"/>
<sequence>QYPYHFTPVQELLPTDHEKRTQFCEWYVQQIQEDDFFPSRILWTDEASLTRGDVFNFH</sequence>
<protein>
    <recommendedName>
        <fullName evidence="3">Histone-lysine N-methyltransferase SETMAR</fullName>
    </recommendedName>
</protein>
<feature type="non-terminal residue" evidence="1">
    <location>
        <position position="1"/>
    </location>
</feature>
<evidence type="ECO:0000313" key="2">
    <source>
        <dbReference type="Proteomes" id="UP000008237"/>
    </source>
</evidence>
<dbReference type="Proteomes" id="UP000008237">
    <property type="component" value="Unassembled WGS sequence"/>
</dbReference>
<dbReference type="PANTHER" id="PTHR47326">
    <property type="entry name" value="TRANSPOSABLE ELEMENT TC3 TRANSPOSASE-LIKE PROTEIN"/>
    <property type="match status" value="1"/>
</dbReference>
<reference evidence="1 2" key="1">
    <citation type="journal article" date="2010" name="Science">
        <title>Genomic comparison of the ants Camponotus floridanus and Harpegnathos saltator.</title>
        <authorList>
            <person name="Bonasio R."/>
            <person name="Zhang G."/>
            <person name="Ye C."/>
            <person name="Mutti N.S."/>
            <person name="Fang X."/>
            <person name="Qin N."/>
            <person name="Donahue G."/>
            <person name="Yang P."/>
            <person name="Li Q."/>
            <person name="Li C."/>
            <person name="Zhang P."/>
            <person name="Huang Z."/>
            <person name="Berger S.L."/>
            <person name="Reinberg D."/>
            <person name="Wang J."/>
            <person name="Liebig J."/>
        </authorList>
    </citation>
    <scope>NUCLEOTIDE SEQUENCE [LARGE SCALE GENOMIC DNA]</scope>
    <source>
        <strain evidence="1 2">R22 G/1</strain>
    </source>
</reference>
<accession>E2B951</accession>
<feature type="non-terminal residue" evidence="1">
    <location>
        <position position="58"/>
    </location>
</feature>
<name>E2B951_HARSA</name>
<dbReference type="PANTHER" id="PTHR47326:SF1">
    <property type="entry name" value="HTH PSQ-TYPE DOMAIN-CONTAINING PROTEIN"/>
    <property type="match status" value="1"/>
</dbReference>
<proteinExistence type="predicted"/>
<keyword evidence="2" id="KW-1185">Reference proteome</keyword>